<accession>A0ABU5JB02</accession>
<keyword evidence="2" id="KW-1185">Reference proteome</keyword>
<protein>
    <submittedName>
        <fullName evidence="1">Uncharacterized protein</fullName>
    </submittedName>
</protein>
<dbReference type="EMBL" id="JAXOTQ010000009">
    <property type="protein sequence ID" value="MDZ5489711.1"/>
    <property type="molecule type" value="Genomic_DNA"/>
</dbReference>
<name>A0ABU5JB02_9ACTN</name>
<evidence type="ECO:0000313" key="2">
    <source>
        <dbReference type="Proteomes" id="UP001290101"/>
    </source>
</evidence>
<comment type="caution">
    <text evidence="1">The sequence shown here is derived from an EMBL/GenBank/DDBJ whole genome shotgun (WGS) entry which is preliminary data.</text>
</comment>
<sequence>MDDQLTQAARAYRDALAEESEAKEALAAAKLRREEAGRAVNAARGPLADAIVARARAGMRQVDILDAIENVYTRETVRRICRAAGVEPGE</sequence>
<gene>
    <name evidence="1" type="ORF">U2F25_09565</name>
</gene>
<evidence type="ECO:0000313" key="1">
    <source>
        <dbReference type="EMBL" id="MDZ5489711.1"/>
    </source>
</evidence>
<proteinExistence type="predicted"/>
<organism evidence="1 2">
    <name type="scientific">Micromonospora sicca</name>
    <dbReference type="NCBI Taxonomy" id="2202420"/>
    <lineage>
        <taxon>Bacteria</taxon>
        <taxon>Bacillati</taxon>
        <taxon>Actinomycetota</taxon>
        <taxon>Actinomycetes</taxon>
        <taxon>Micromonosporales</taxon>
        <taxon>Micromonosporaceae</taxon>
        <taxon>Micromonospora</taxon>
    </lineage>
</organism>
<dbReference type="Proteomes" id="UP001290101">
    <property type="component" value="Unassembled WGS sequence"/>
</dbReference>
<reference evidence="1 2" key="1">
    <citation type="submission" date="2023-12" db="EMBL/GenBank/DDBJ databases">
        <title>Micromonospora sp. nov., isolated from Atacama Desert.</title>
        <authorList>
            <person name="Carro L."/>
            <person name="Golinska P."/>
            <person name="Klenk H.-P."/>
            <person name="Goodfellow M."/>
        </authorList>
    </citation>
    <scope>NUCLEOTIDE SEQUENCE [LARGE SCALE GENOMIC DNA]</scope>
    <source>
        <strain evidence="1 2">4G53</strain>
    </source>
</reference>
<dbReference type="RefSeq" id="WP_322440002.1">
    <property type="nucleotide sequence ID" value="NZ_JAXOTQ010000009.1"/>
</dbReference>